<keyword evidence="4 7" id="KW-0472">Membrane</keyword>
<evidence type="ECO:0000256" key="1">
    <source>
        <dbReference type="ARBA" id="ARBA00004167"/>
    </source>
</evidence>
<dbReference type="InterPro" id="IPR027970">
    <property type="entry name" value="SPATA31-like"/>
</dbReference>
<dbReference type="Pfam" id="PF15371">
    <property type="entry name" value="DUF4599"/>
    <property type="match status" value="1"/>
</dbReference>
<proteinExistence type="inferred from homology"/>
<feature type="region of interest" description="Disordered" evidence="6">
    <location>
        <begin position="295"/>
        <end position="315"/>
    </location>
</feature>
<feature type="transmembrane region" description="Helical" evidence="7">
    <location>
        <begin position="23"/>
        <end position="46"/>
    </location>
</feature>
<reference evidence="10" key="2">
    <citation type="submission" date="2025-08" db="UniProtKB">
        <authorList>
            <consortium name="RefSeq"/>
        </authorList>
    </citation>
    <scope>IDENTIFICATION</scope>
    <source>
        <tissue evidence="10">Tongue muscle</tissue>
    </source>
</reference>
<dbReference type="RefSeq" id="XP_070314504.1">
    <property type="nucleotide sequence ID" value="XM_070458403.1"/>
</dbReference>
<protein>
    <submittedName>
        <fullName evidence="10">Spermatogenesis-associated protein 31C2</fullName>
    </submittedName>
</protein>
<evidence type="ECO:0000259" key="8">
    <source>
        <dbReference type="Pfam" id="PF15371"/>
    </source>
</evidence>
<keyword evidence="9" id="KW-1185">Reference proteome</keyword>
<dbReference type="PANTHER" id="PTHR21859:SF56">
    <property type="entry name" value="SPATA31 DOMAIN-CONTAINING PROTEIN"/>
    <property type="match status" value="1"/>
</dbReference>
<evidence type="ECO:0000256" key="2">
    <source>
        <dbReference type="ARBA" id="ARBA00022692"/>
    </source>
</evidence>
<evidence type="ECO:0000256" key="3">
    <source>
        <dbReference type="ARBA" id="ARBA00022989"/>
    </source>
</evidence>
<evidence type="ECO:0000256" key="4">
    <source>
        <dbReference type="ARBA" id="ARBA00023136"/>
    </source>
</evidence>
<feature type="domain" description="SPATA31-like" evidence="8">
    <location>
        <begin position="71"/>
        <end position="143"/>
    </location>
</feature>
<evidence type="ECO:0000313" key="10">
    <source>
        <dbReference type="RefSeq" id="XP_070314504.1"/>
    </source>
</evidence>
<evidence type="ECO:0000256" key="6">
    <source>
        <dbReference type="SAM" id="MobiDB-lite"/>
    </source>
</evidence>
<gene>
    <name evidence="10" type="primary">LOC139032065</name>
</gene>
<comment type="subcellular location">
    <subcellularLocation>
        <location evidence="1">Membrane</location>
        <topology evidence="1">Single-pass membrane protein</topology>
    </subcellularLocation>
</comment>
<evidence type="ECO:0000256" key="5">
    <source>
        <dbReference type="ARBA" id="ARBA00035009"/>
    </source>
</evidence>
<reference evidence="9" key="1">
    <citation type="journal article" date="2022" name="J. Hered.">
        <title>A De Novo Chromosome-Level Genome Assembly of the White-Tailed Deer, Odocoileus Virginianus.</title>
        <authorList>
            <person name="London E.W."/>
            <person name="Roca A.L."/>
            <person name="Novakofski J.E."/>
            <person name="Mateus-Pinilla N.E."/>
        </authorList>
    </citation>
    <scope>NUCLEOTIDE SEQUENCE [LARGE SCALE GENOMIC DNA]</scope>
</reference>
<name>A0ABM4HG08_ODOVR</name>
<evidence type="ECO:0000313" key="9">
    <source>
        <dbReference type="Proteomes" id="UP001652640"/>
    </source>
</evidence>
<keyword evidence="3 7" id="KW-1133">Transmembrane helix</keyword>
<comment type="similarity">
    <text evidence="5">Belongs to the SPATA31 family.</text>
</comment>
<dbReference type="Proteomes" id="UP001652640">
    <property type="component" value="Chromosome 29"/>
</dbReference>
<sequence length="315" mass="34556">MMENLLFSLKSTFDTWLNSSSPFWAIDTILAFLCGLGLFFLILPYLENNPSFAPPRKHGNIRKHHMEWRGRSRSRIRNGALKACRDCLEALEEVWDLTSLLQRLLRRLPDKGGFHQVSSQDAPGDVCKAGPAGAHQPSREEATPTMPPPPLIQWPLSQDSTHSPHSVSSLDSVHSLSSESTSQRSEPFFLLDSLSPWPLALSTSPPCPSNGEAGPPPPRASSDSPLLGSVLSLNQGACMSLPLGTIPHSLYPQSPWRPAISGLVHSSCPLSALSWWHGAAKSWSLSTMTNFESQQKHLPCHPPEASFWGHPKTGR</sequence>
<organism evidence="9 10">
    <name type="scientific">Odocoileus virginianus</name>
    <name type="common">White-tailed deer</name>
    <dbReference type="NCBI Taxonomy" id="9874"/>
    <lineage>
        <taxon>Eukaryota</taxon>
        <taxon>Metazoa</taxon>
        <taxon>Chordata</taxon>
        <taxon>Craniata</taxon>
        <taxon>Vertebrata</taxon>
        <taxon>Euteleostomi</taxon>
        <taxon>Mammalia</taxon>
        <taxon>Eutheria</taxon>
        <taxon>Laurasiatheria</taxon>
        <taxon>Artiodactyla</taxon>
        <taxon>Ruminantia</taxon>
        <taxon>Pecora</taxon>
        <taxon>Cervidae</taxon>
        <taxon>Odocoileinae</taxon>
        <taxon>Odocoileus</taxon>
    </lineage>
</organism>
<dbReference type="GeneID" id="139032065"/>
<feature type="region of interest" description="Disordered" evidence="6">
    <location>
        <begin position="201"/>
        <end position="226"/>
    </location>
</feature>
<dbReference type="PANTHER" id="PTHR21859">
    <property type="entry name" value="ACROSOME-SPECIFIC PROTEIN"/>
    <property type="match status" value="1"/>
</dbReference>
<feature type="compositionally biased region" description="Low complexity" evidence="6">
    <location>
        <begin position="157"/>
        <end position="171"/>
    </location>
</feature>
<evidence type="ECO:0000256" key="7">
    <source>
        <dbReference type="SAM" id="Phobius"/>
    </source>
</evidence>
<accession>A0ABM4HG08</accession>
<feature type="region of interest" description="Disordered" evidence="6">
    <location>
        <begin position="115"/>
        <end position="171"/>
    </location>
</feature>
<keyword evidence="2 7" id="KW-0812">Transmembrane</keyword>